<evidence type="ECO:0000313" key="9">
    <source>
        <dbReference type="Proteomes" id="UP000324629"/>
    </source>
</evidence>
<comment type="caution">
    <text evidence="8">The sequence shown here is derived from an EMBL/GenBank/DDBJ whole genome shotgun (WGS) entry which is preliminary data.</text>
</comment>
<evidence type="ECO:0000259" key="7">
    <source>
        <dbReference type="PROSITE" id="PS50002"/>
    </source>
</evidence>
<dbReference type="InterPro" id="IPR001452">
    <property type="entry name" value="SH3_domain"/>
</dbReference>
<evidence type="ECO:0000256" key="1">
    <source>
        <dbReference type="ARBA" id="ARBA00004496"/>
    </source>
</evidence>
<dbReference type="Pfam" id="PF07653">
    <property type="entry name" value="SH3_2"/>
    <property type="match status" value="1"/>
</dbReference>
<dbReference type="AlphaFoldDB" id="A0A5J4NQV9"/>
<dbReference type="GO" id="GO:0043226">
    <property type="term" value="C:organelle"/>
    <property type="evidence" value="ECO:0007669"/>
    <property type="project" value="UniProtKB-ARBA"/>
</dbReference>
<comment type="subcellular location">
    <subcellularLocation>
        <location evidence="1">Cytoplasm</location>
    </subcellularLocation>
</comment>
<feature type="compositionally biased region" description="Basic and acidic residues" evidence="6">
    <location>
        <begin position="200"/>
        <end position="210"/>
    </location>
</feature>
<evidence type="ECO:0000313" key="8">
    <source>
        <dbReference type="EMBL" id="KAA3677996.1"/>
    </source>
</evidence>
<feature type="compositionally biased region" description="Low complexity" evidence="6">
    <location>
        <begin position="183"/>
        <end position="195"/>
    </location>
</feature>
<protein>
    <recommendedName>
        <fullName evidence="7">SH3 domain-containing protein</fullName>
    </recommendedName>
</protein>
<dbReference type="InterPro" id="IPR001060">
    <property type="entry name" value="FCH_dom"/>
</dbReference>
<evidence type="ECO:0000256" key="6">
    <source>
        <dbReference type="SAM" id="MobiDB-lite"/>
    </source>
</evidence>
<keyword evidence="9" id="KW-1185">Reference proteome</keyword>
<keyword evidence="4" id="KW-0597">Phosphoprotein</keyword>
<organism evidence="8 9">
    <name type="scientific">Paragonimus westermani</name>
    <dbReference type="NCBI Taxonomy" id="34504"/>
    <lineage>
        <taxon>Eukaryota</taxon>
        <taxon>Metazoa</taxon>
        <taxon>Spiralia</taxon>
        <taxon>Lophotrochozoa</taxon>
        <taxon>Platyhelminthes</taxon>
        <taxon>Trematoda</taxon>
        <taxon>Digenea</taxon>
        <taxon>Plagiorchiida</taxon>
        <taxon>Troglotremata</taxon>
        <taxon>Troglotrematidae</taxon>
        <taxon>Paragonimus</taxon>
    </lineage>
</organism>
<proteinExistence type="predicted"/>
<evidence type="ECO:0000256" key="3">
    <source>
        <dbReference type="ARBA" id="ARBA00022490"/>
    </source>
</evidence>
<dbReference type="InterPro" id="IPR036028">
    <property type="entry name" value="SH3-like_dom_sf"/>
</dbReference>
<feature type="domain" description="SH3" evidence="7">
    <location>
        <begin position="884"/>
        <end position="941"/>
    </location>
</feature>
<accession>A0A5J4NQV9</accession>
<dbReference type="SUPFAM" id="SSF50044">
    <property type="entry name" value="SH3-domain"/>
    <property type="match status" value="1"/>
</dbReference>
<dbReference type="GO" id="GO:0005737">
    <property type="term" value="C:cytoplasm"/>
    <property type="evidence" value="ECO:0007669"/>
    <property type="project" value="TreeGrafter"/>
</dbReference>
<evidence type="ECO:0000256" key="4">
    <source>
        <dbReference type="ARBA" id="ARBA00022553"/>
    </source>
</evidence>
<dbReference type="Proteomes" id="UP000324629">
    <property type="component" value="Unassembled WGS sequence"/>
</dbReference>
<dbReference type="GO" id="GO:0005886">
    <property type="term" value="C:plasma membrane"/>
    <property type="evidence" value="ECO:0007669"/>
    <property type="project" value="TreeGrafter"/>
</dbReference>
<dbReference type="PANTHER" id="PTHR23065">
    <property type="entry name" value="PROLINE-SERINE-THREONINE PHOSPHATASE INTERACTING PROTEIN 1"/>
    <property type="match status" value="1"/>
</dbReference>
<dbReference type="PANTHER" id="PTHR23065:SF7">
    <property type="entry name" value="NOSTRIN, ISOFORM H"/>
    <property type="match status" value="1"/>
</dbReference>
<reference evidence="8 9" key="1">
    <citation type="journal article" date="2019" name="Gigascience">
        <title>Whole-genome sequence of the oriental lung fluke Paragonimus westermani.</title>
        <authorList>
            <person name="Oey H."/>
            <person name="Zakrzewski M."/>
            <person name="Narain K."/>
            <person name="Devi K.R."/>
            <person name="Agatsuma T."/>
            <person name="Nawaratna S."/>
            <person name="Gobert G.N."/>
            <person name="Jones M.K."/>
            <person name="Ragan M.A."/>
            <person name="McManus D.P."/>
            <person name="Krause L."/>
        </authorList>
    </citation>
    <scope>NUCLEOTIDE SEQUENCE [LARGE SCALE GENOMIC DNA]</scope>
    <source>
        <strain evidence="8 9">IND2009</strain>
    </source>
</reference>
<dbReference type="SMART" id="SM00326">
    <property type="entry name" value="SH3"/>
    <property type="match status" value="1"/>
</dbReference>
<name>A0A5J4NQV9_9TREM</name>
<dbReference type="Gene3D" id="2.30.30.40">
    <property type="entry name" value="SH3 Domains"/>
    <property type="match status" value="1"/>
</dbReference>
<feature type="non-terminal residue" evidence="8">
    <location>
        <position position="1"/>
    </location>
</feature>
<keyword evidence="2 5" id="KW-0728">SH3 domain</keyword>
<dbReference type="Pfam" id="PF00611">
    <property type="entry name" value="FCH"/>
    <property type="match status" value="1"/>
</dbReference>
<gene>
    <name evidence="8" type="ORF">DEA37_0001116</name>
</gene>
<keyword evidence="3" id="KW-0963">Cytoplasm</keyword>
<sequence length="941" mass="106661">AFIPPSVIFGSFFQNRWGYDKQFEHHKQATTLLHTLAQIFQEKSELQSDYACGLVRLSSRLREVLGAASDETVHAAWLRVANSLETEANVHKQCASTILEGLVQPWVKLVGDLTKKRKPLRTRLDKVDTLFETFRTNELRAKRKFYAAFHACERIWSRYAHTLGFQLPWFWCDTPPTLTGDKSSVSSRKSPSNLSASSRRVQDHSFHSDSSDIESGSTPSSPLREVRLKRHHSERSATLPSRPSSLMIADYISSKQAKNTSAMKKAMSLCMTTLVDYHKCCLAAENARVEWHTTTLKCLCDLRVMERQRLNAMAKGLTVYHHLLADAIPVMQTSAADVADAVRSADSSVDIEEFRKRAHLSSPVGVLSRADNHSGSPLFMCPSVGCSQQRLPDVPGEFLIPFKQDTTNVSIASYATNGRDSVNFFRERSNRTSQKGKETILCTFIGEHLTRHFLFRHLDLLRMDVTRERRTKRGLINLVQVYAHEPAYADVQTYIEARRRLFVSRVRLTYLTHCRQKTIYSLMCRLFQHAPQHVYAEALEKTGFQNLPWSNSSMTVRKYLHSSSCMRWIPLPDLDEEDTLSYLTRPMEWPPFSSEEAANEDLNDDLFDWELERLIQLDLEEKNKRDIDQIDPSVGGSQGENSASESRIMFIDTQPDTLPFSSHRTSSSFLRPVGMGFEAGSPSNLHGAPSLEPVAHKNPTTLRSIKPIDVTHHDRIRFDSNQFEIMLLRSTQLLDDVSVHRVPKTEANQCPVVSAQLPTCAQDNITTSRTEYSAEPPHDNDSVTKSEVRSSSPFAIILSKTKAKNSRSVFWSRFRTTQANRSCRLTSIDISLPTQECGQLSLLESSALPTSSASHVRTNEPCSEVRHTEQIQNGSRWPSALSLHCIGWAKVERSYTARSNGELNMRSGDIVSIFRKESEQWWLGELNGFKGRFPASHVEEF</sequence>
<dbReference type="Gene3D" id="1.20.1270.60">
    <property type="entry name" value="Arfaptin homology (AH) domain/BAR domain"/>
    <property type="match status" value="1"/>
</dbReference>
<dbReference type="SUPFAM" id="SSF103657">
    <property type="entry name" value="BAR/IMD domain-like"/>
    <property type="match status" value="1"/>
</dbReference>
<dbReference type="InterPro" id="IPR027267">
    <property type="entry name" value="AH/BAR_dom_sf"/>
</dbReference>
<evidence type="ECO:0000256" key="2">
    <source>
        <dbReference type="ARBA" id="ARBA00022443"/>
    </source>
</evidence>
<dbReference type="EMBL" id="QNGE01001260">
    <property type="protein sequence ID" value="KAA3677996.1"/>
    <property type="molecule type" value="Genomic_DNA"/>
</dbReference>
<feature type="region of interest" description="Disordered" evidence="6">
    <location>
        <begin position="179"/>
        <end position="240"/>
    </location>
</feature>
<dbReference type="PROSITE" id="PS50002">
    <property type="entry name" value="SH3"/>
    <property type="match status" value="1"/>
</dbReference>
<evidence type="ECO:0000256" key="5">
    <source>
        <dbReference type="PROSITE-ProRule" id="PRU00192"/>
    </source>
</evidence>